<evidence type="ECO:0000256" key="1">
    <source>
        <dbReference type="SAM" id="MobiDB-lite"/>
    </source>
</evidence>
<dbReference type="OrthoDB" id="1917757at2759"/>
<dbReference type="EMBL" id="PGOL01003227">
    <property type="protein sequence ID" value="PKI42153.1"/>
    <property type="molecule type" value="Genomic_DNA"/>
</dbReference>
<sequence>MSPAKCHDQESGRMRGINGARPLPLKVSKESHLIHRSPSHSSTSSSTNNSSSSSSSHLVADVSIVSLPDNKPRQKKQPVIIYAHSPKVIHTQASDFMALVQKLTGFSRSDEEEIALSPPKYVGDDDEKSVAHEEKGSPPLPRMSGDSRSNLNVKLLPKIISQVPGPPNSYLKDIPLFTPNSMDLFCSPHRRTYMWPYAGNSISPSVMEFMNGSQSFDYSR</sequence>
<feature type="region of interest" description="Disordered" evidence="1">
    <location>
        <begin position="118"/>
        <end position="148"/>
    </location>
</feature>
<feature type="compositionally biased region" description="Basic and acidic residues" evidence="1">
    <location>
        <begin position="1"/>
        <end position="13"/>
    </location>
</feature>
<evidence type="ECO:0000313" key="3">
    <source>
        <dbReference type="EMBL" id="OWM86314.1"/>
    </source>
</evidence>
<reference evidence="3" key="2">
    <citation type="submission" date="2017-06" db="EMBL/GenBank/DDBJ databases">
        <title>The pomegranate genome and the genomics of punicalagin biosynthesis.</title>
        <authorList>
            <person name="Xu C."/>
        </authorList>
    </citation>
    <scope>NUCLEOTIDE SEQUENCE [LARGE SCALE GENOMIC DNA]</scope>
    <source>
        <tissue evidence="3">Fresh leaf</tissue>
    </source>
</reference>
<comment type="caution">
    <text evidence="3">The sequence shown here is derived from an EMBL/GenBank/DDBJ whole genome shotgun (WGS) entry which is preliminary data.</text>
</comment>
<evidence type="ECO:0000313" key="4">
    <source>
        <dbReference type="EMBL" id="PKI42153.1"/>
    </source>
</evidence>
<evidence type="ECO:0000313" key="6">
    <source>
        <dbReference type="Proteomes" id="UP000233551"/>
    </source>
</evidence>
<dbReference type="GeneID" id="116211692"/>
<keyword evidence="6" id="KW-1185">Reference proteome</keyword>
<evidence type="ECO:0000259" key="2">
    <source>
        <dbReference type="Pfam" id="PF05678"/>
    </source>
</evidence>
<dbReference type="Proteomes" id="UP000197138">
    <property type="component" value="Unassembled WGS sequence"/>
</dbReference>
<accession>A0A218XN26</accession>
<feature type="domain" description="VQ" evidence="2">
    <location>
        <begin position="84"/>
        <end position="105"/>
    </location>
</feature>
<dbReference type="GO" id="GO:0005634">
    <property type="term" value="C:nucleus"/>
    <property type="evidence" value="ECO:0007669"/>
    <property type="project" value="TreeGrafter"/>
</dbReference>
<reference evidence="5" key="1">
    <citation type="journal article" date="2017" name="Plant J.">
        <title>The pomegranate (Punica granatum L.) genome and the genomics of punicalagin biosynthesis.</title>
        <authorList>
            <person name="Qin G."/>
            <person name="Xu C."/>
            <person name="Ming R."/>
            <person name="Tang H."/>
            <person name="Guyot R."/>
            <person name="Kramer E.M."/>
            <person name="Hu Y."/>
            <person name="Yi X."/>
            <person name="Qi Y."/>
            <person name="Xu X."/>
            <person name="Gao Z."/>
            <person name="Pan H."/>
            <person name="Jian J."/>
            <person name="Tian Y."/>
            <person name="Yue Z."/>
            <person name="Xu Y."/>
        </authorList>
    </citation>
    <scope>NUCLEOTIDE SEQUENCE [LARGE SCALE GENOMIC DNA]</scope>
    <source>
        <strain evidence="5">cv. Dabenzi</strain>
    </source>
</reference>
<dbReference type="Proteomes" id="UP000233551">
    <property type="component" value="Unassembled WGS sequence"/>
</dbReference>
<dbReference type="EMBL" id="MTKT01001090">
    <property type="protein sequence ID" value="OWM86314.1"/>
    <property type="molecule type" value="Genomic_DNA"/>
</dbReference>
<dbReference type="PANTHER" id="PTHR33143">
    <property type="entry name" value="F16F4.1 PROTEIN-RELATED"/>
    <property type="match status" value="1"/>
</dbReference>
<name>A0A218XN26_PUNGR</name>
<reference evidence="4 6" key="3">
    <citation type="submission" date="2017-11" db="EMBL/GenBank/DDBJ databases">
        <title>De-novo sequencing of pomegranate (Punica granatum L.) genome.</title>
        <authorList>
            <person name="Akparov Z."/>
            <person name="Amiraslanov A."/>
            <person name="Hajiyeva S."/>
            <person name="Abbasov M."/>
            <person name="Kaur K."/>
            <person name="Hamwieh A."/>
            <person name="Solovyev V."/>
            <person name="Salamov A."/>
            <person name="Braich B."/>
            <person name="Kosarev P."/>
            <person name="Mahmoud A."/>
            <person name="Hajiyev E."/>
            <person name="Babayeva S."/>
            <person name="Izzatullayeva V."/>
            <person name="Mammadov A."/>
            <person name="Mammadov A."/>
            <person name="Sharifova S."/>
            <person name="Ojaghi J."/>
            <person name="Eynullazada K."/>
            <person name="Bayramov B."/>
            <person name="Abdulazimova A."/>
            <person name="Shahmuradov I."/>
        </authorList>
    </citation>
    <scope>NUCLEOTIDE SEQUENCE [LARGE SCALE GENOMIC DNA]</scope>
    <source>
        <strain evidence="4">AG2017</strain>
        <strain evidence="6">cv. AG2017</strain>
        <tissue evidence="4">Leaf</tissue>
    </source>
</reference>
<dbReference type="STRING" id="22663.A0A218XN26"/>
<dbReference type="InterPro" id="IPR039607">
    <property type="entry name" value="VQ_8/17/18/20/21/25"/>
</dbReference>
<dbReference type="InterPro" id="IPR008889">
    <property type="entry name" value="VQ"/>
</dbReference>
<protein>
    <recommendedName>
        <fullName evidence="2">VQ domain-containing protein</fullName>
    </recommendedName>
</protein>
<proteinExistence type="predicted"/>
<dbReference type="Pfam" id="PF05678">
    <property type="entry name" value="VQ"/>
    <property type="match status" value="1"/>
</dbReference>
<dbReference type="PANTHER" id="PTHR33143:SF76">
    <property type="entry name" value="VQ MOTIF-CONTAINING PROTEIN 8, CHLOROPLASTIC"/>
    <property type="match status" value="1"/>
</dbReference>
<evidence type="ECO:0000313" key="5">
    <source>
        <dbReference type="Proteomes" id="UP000197138"/>
    </source>
</evidence>
<gene>
    <name evidence="3" type="ORF">CDL15_Pgr011138</name>
    <name evidence="4" type="ORF">CRG98_037469</name>
</gene>
<organism evidence="3 5">
    <name type="scientific">Punica granatum</name>
    <name type="common">Pomegranate</name>
    <dbReference type="NCBI Taxonomy" id="22663"/>
    <lineage>
        <taxon>Eukaryota</taxon>
        <taxon>Viridiplantae</taxon>
        <taxon>Streptophyta</taxon>
        <taxon>Embryophyta</taxon>
        <taxon>Tracheophyta</taxon>
        <taxon>Spermatophyta</taxon>
        <taxon>Magnoliopsida</taxon>
        <taxon>eudicotyledons</taxon>
        <taxon>Gunneridae</taxon>
        <taxon>Pentapetalae</taxon>
        <taxon>rosids</taxon>
        <taxon>malvids</taxon>
        <taxon>Myrtales</taxon>
        <taxon>Lythraceae</taxon>
        <taxon>Punica</taxon>
    </lineage>
</organism>
<dbReference type="AlphaFoldDB" id="A0A218XN26"/>
<feature type="compositionally biased region" description="Low complexity" evidence="1">
    <location>
        <begin position="39"/>
        <end position="57"/>
    </location>
</feature>
<feature type="region of interest" description="Disordered" evidence="1">
    <location>
        <begin position="1"/>
        <end position="57"/>
    </location>
</feature>